<comment type="caution">
    <text evidence="1">The sequence shown here is derived from an EMBL/GenBank/DDBJ whole genome shotgun (WGS) entry which is preliminary data.</text>
</comment>
<name>A0A6N7VEQ7_9FIRM</name>
<dbReference type="RefSeq" id="WP_154540584.1">
    <property type="nucleotide sequence ID" value="NZ_JAXDSU010000010.1"/>
</dbReference>
<sequence length="273" mass="30066">MLENDIVVFRGGGDVATGSIQKLHRTGFKVLVLEMEKPLCIRRYVSCAQAIFDGEIQIEDFIAKKVTNIDEIKECWKDGKVPVYIDPKAEIIKKLKPMALVDGTLAKKNIGTNKQMADITIALGPGYEAGIDVDVVIETNRGHDLGRLIFEGNAQKNTGIPGNINGYTTERILRSPDDGEIEVIKDIGSIVKKGEVLAYVNDKEVRSELDGMVRGMIGNKSKVTKDLKIGDVDPRVNKRNTKTISDKARLIGGGTLEAILICKRRIEDGFRNS</sequence>
<gene>
    <name evidence="1" type="ORF">FYJ26_05830</name>
</gene>
<keyword evidence="2" id="KW-1185">Reference proteome</keyword>
<organism evidence="1 2">
    <name type="scientific">Anaerococcus porci</name>
    <dbReference type="NCBI Taxonomy" id="2652269"/>
    <lineage>
        <taxon>Bacteria</taxon>
        <taxon>Bacillati</taxon>
        <taxon>Bacillota</taxon>
        <taxon>Tissierellia</taxon>
        <taxon>Tissierellales</taxon>
        <taxon>Peptoniphilaceae</taxon>
        <taxon>Anaerococcus</taxon>
    </lineage>
</organism>
<reference evidence="1 2" key="1">
    <citation type="submission" date="2019-08" db="EMBL/GenBank/DDBJ databases">
        <title>In-depth cultivation of the pig gut microbiome towards novel bacterial diversity and tailored functional studies.</title>
        <authorList>
            <person name="Wylensek D."/>
            <person name="Hitch T.C.A."/>
            <person name="Clavel T."/>
        </authorList>
    </citation>
    <scope>NUCLEOTIDE SEQUENCE [LARGE SCALE GENOMIC DNA]</scope>
    <source>
        <strain evidence="1 2">WCA-380-WT-2B</strain>
    </source>
</reference>
<protein>
    <submittedName>
        <fullName evidence="1">EF2563 family selenium-dependent molybdenum hydroxylase system protein</fullName>
    </submittedName>
</protein>
<dbReference type="Proteomes" id="UP000441925">
    <property type="component" value="Unassembled WGS sequence"/>
</dbReference>
<dbReference type="AlphaFoldDB" id="A0A6N7VEQ7"/>
<accession>A0A6N7VEQ7</accession>
<dbReference type="NCBIfam" id="TIGR03309">
    <property type="entry name" value="matur_yqeB"/>
    <property type="match status" value="1"/>
</dbReference>
<dbReference type="InterPro" id="IPR017695">
    <property type="entry name" value="Se-dep_Mo_hydrolase_YqeB"/>
</dbReference>
<dbReference type="EMBL" id="VULQ01000006">
    <property type="protein sequence ID" value="MSS77938.1"/>
    <property type="molecule type" value="Genomic_DNA"/>
</dbReference>
<proteinExistence type="predicted"/>
<evidence type="ECO:0000313" key="1">
    <source>
        <dbReference type="EMBL" id="MSS77938.1"/>
    </source>
</evidence>
<evidence type="ECO:0000313" key="2">
    <source>
        <dbReference type="Proteomes" id="UP000441925"/>
    </source>
</evidence>